<protein>
    <submittedName>
        <fullName evidence="1">Uncharacterized protein</fullName>
    </submittedName>
</protein>
<dbReference type="AlphaFoldDB" id="A0A835GNY2"/>
<sequence length="78" mass="9244">MEMLKAKKDEFRCDDIRTERFFTENEEPRTSWFEIFCFPYTIFAKFWDFCMSVFAGTNQMLIFPIGCIVADLMDAVGT</sequence>
<accession>A0A835GNY2</accession>
<gene>
    <name evidence="1" type="ORF">HW555_003226</name>
</gene>
<dbReference type="EMBL" id="JACKWZ010000030">
    <property type="protein sequence ID" value="KAF9420679.1"/>
    <property type="molecule type" value="Genomic_DNA"/>
</dbReference>
<evidence type="ECO:0000313" key="1">
    <source>
        <dbReference type="EMBL" id="KAF9420679.1"/>
    </source>
</evidence>
<proteinExistence type="predicted"/>
<name>A0A835GNY2_SPOEX</name>
<evidence type="ECO:0000313" key="2">
    <source>
        <dbReference type="Proteomes" id="UP000648187"/>
    </source>
</evidence>
<organism evidence="1 2">
    <name type="scientific">Spodoptera exigua</name>
    <name type="common">Beet armyworm</name>
    <name type="synonym">Noctua fulgens</name>
    <dbReference type="NCBI Taxonomy" id="7107"/>
    <lineage>
        <taxon>Eukaryota</taxon>
        <taxon>Metazoa</taxon>
        <taxon>Ecdysozoa</taxon>
        <taxon>Arthropoda</taxon>
        <taxon>Hexapoda</taxon>
        <taxon>Insecta</taxon>
        <taxon>Pterygota</taxon>
        <taxon>Neoptera</taxon>
        <taxon>Endopterygota</taxon>
        <taxon>Lepidoptera</taxon>
        <taxon>Glossata</taxon>
        <taxon>Ditrysia</taxon>
        <taxon>Noctuoidea</taxon>
        <taxon>Noctuidae</taxon>
        <taxon>Amphipyrinae</taxon>
        <taxon>Spodoptera</taxon>
    </lineage>
</organism>
<keyword evidence="2" id="KW-1185">Reference proteome</keyword>
<comment type="caution">
    <text evidence="1">The sequence shown here is derived from an EMBL/GenBank/DDBJ whole genome shotgun (WGS) entry which is preliminary data.</text>
</comment>
<reference evidence="1" key="1">
    <citation type="submission" date="2020-08" db="EMBL/GenBank/DDBJ databases">
        <title>Spodoptera exigua strain:BAW_Kor-Di-RS1 Genome sequencing and assembly.</title>
        <authorList>
            <person name="Kim J."/>
            <person name="Nam H.Y."/>
            <person name="Kwon M."/>
            <person name="Choi J.H."/>
            <person name="Cho S.R."/>
            <person name="Kim G.-H."/>
        </authorList>
    </citation>
    <scope>NUCLEOTIDE SEQUENCE</scope>
    <source>
        <strain evidence="1">BAW_Kor-Di-RS1</strain>
        <tissue evidence="1">Whole-body</tissue>
    </source>
</reference>
<dbReference type="Proteomes" id="UP000648187">
    <property type="component" value="Unassembled WGS sequence"/>
</dbReference>